<reference evidence="1 2" key="1">
    <citation type="submission" date="2019-08" db="EMBL/GenBank/DDBJ databases">
        <authorList>
            <person name="Peeters C."/>
        </authorList>
    </citation>
    <scope>NUCLEOTIDE SEQUENCE [LARGE SCALE GENOMIC DNA]</scope>
    <source>
        <strain evidence="1 2">LMG 31121</strain>
    </source>
</reference>
<protein>
    <submittedName>
        <fullName evidence="1">Uncharacterized protein</fullName>
    </submittedName>
</protein>
<dbReference type="AlphaFoldDB" id="A0A5E5BLG9"/>
<name>A0A5E5BLG9_9BURK</name>
<organism evidence="1 2">
    <name type="scientific">Pandoraea sputorum</name>
    <dbReference type="NCBI Taxonomy" id="93222"/>
    <lineage>
        <taxon>Bacteria</taxon>
        <taxon>Pseudomonadati</taxon>
        <taxon>Pseudomonadota</taxon>
        <taxon>Betaproteobacteria</taxon>
        <taxon>Burkholderiales</taxon>
        <taxon>Burkholderiaceae</taxon>
        <taxon>Pandoraea</taxon>
    </lineage>
</organism>
<proteinExistence type="predicted"/>
<dbReference type="RefSeq" id="WP_150811318.1">
    <property type="nucleotide sequence ID" value="NZ_CABPSR010000026.1"/>
</dbReference>
<dbReference type="EMBL" id="CABPSR010000026">
    <property type="protein sequence ID" value="VVE85353.1"/>
    <property type="molecule type" value="Genomic_DNA"/>
</dbReference>
<sequence>MSIYPSKGLKIPNCATTTWGARTYSGKNSRRTDSKVRQFDTVTPDQKLAHLKRLKAGLEGFYAANVNKSMRADHLHNVYRAKNSYFNDEVADAFKEKETEGGLNLNFGHRDNAYFTRTNDDAFSTVLLRMRDYANQITDEKSQEKLAQAGGVPPGARSAILEECKDIQELIGKMIREDQIVSFGWAPVNSDEENMDAGRQYHWGHRAAGPVSLMVRGQPSWSAFDMQQQTAYDEGAKFFNEIKKSIISDKVKYQFFSDVLSFLQNKEEVELKWPRIEDTHQELQEKFEVRKEYFNKIKSSPDLSKFFCQNAERAFDVSVKYNGVKEKFDTQRAVATLPGVTCADKDNVTITTFTDHLPAVAAGASRPSPKLTPLQLRINVDITGLEGTAGASALEMRKFFIELSKKIHRDLKSVVSIEIDNDVLQGTWPSINLSQFFITNQIGISFKADVPAEEIKVVAGKLDDFTKEFFKSKYVPTDNGSAKEVSGCDYVTQLDTSRLVVNENMKHGFKRNTPGFREFQPV</sequence>
<gene>
    <name evidence="1" type="ORF">PSP31121_05191</name>
</gene>
<dbReference type="Proteomes" id="UP000335538">
    <property type="component" value="Unassembled WGS sequence"/>
</dbReference>
<evidence type="ECO:0000313" key="2">
    <source>
        <dbReference type="Proteomes" id="UP000335538"/>
    </source>
</evidence>
<accession>A0A5E5BLG9</accession>
<evidence type="ECO:0000313" key="1">
    <source>
        <dbReference type="EMBL" id="VVE85353.1"/>
    </source>
</evidence>